<evidence type="ECO:0000313" key="10">
    <source>
        <dbReference type="EMBL" id="MBO8428150.1"/>
    </source>
</evidence>
<feature type="binding site" evidence="8">
    <location>
        <position position="64"/>
    </location>
    <ligand>
        <name>Zn(2+)</name>
        <dbReference type="ChEBI" id="CHEBI:29105"/>
        <label>1</label>
    </ligand>
</feature>
<proteinExistence type="inferred from homology"/>
<reference evidence="10" key="2">
    <citation type="journal article" date="2021" name="PeerJ">
        <title>Extensive microbial diversity within the chicken gut microbiome revealed by metagenomics and culture.</title>
        <authorList>
            <person name="Gilroy R."/>
            <person name="Ravi A."/>
            <person name="Getino M."/>
            <person name="Pursley I."/>
            <person name="Horton D.L."/>
            <person name="Alikhan N.F."/>
            <person name="Baker D."/>
            <person name="Gharbi K."/>
            <person name="Hall N."/>
            <person name="Watson M."/>
            <person name="Adriaenssens E.M."/>
            <person name="Foster-Nyarko E."/>
            <person name="Jarju S."/>
            <person name="Secka A."/>
            <person name="Antonio M."/>
            <person name="Oren A."/>
            <person name="Chaudhuri R.R."/>
            <person name="La Ragione R."/>
            <person name="Hildebrand F."/>
            <person name="Pallen M.J."/>
        </authorList>
    </citation>
    <scope>NUCLEOTIDE SEQUENCE</scope>
    <source>
        <strain evidence="10">11159</strain>
    </source>
</reference>
<dbReference type="PROSITE" id="PS51432">
    <property type="entry name" value="AP_NUCLEASE_F2_4"/>
    <property type="match status" value="1"/>
</dbReference>
<comment type="function">
    <text evidence="8">Endonuclease IV plays a role in DNA repair. It cleaves phosphodiester bonds at apurinic or apyrimidinic (AP) sites, generating a 3'-hydroxyl group and a 5'-terminal sugar phosphate.</text>
</comment>
<feature type="domain" description="Xylose isomerase-like TIM barrel" evidence="9">
    <location>
        <begin position="14"/>
        <end position="274"/>
    </location>
</feature>
<dbReference type="EC" id="3.1.21.2" evidence="8"/>
<evidence type="ECO:0000256" key="8">
    <source>
        <dbReference type="HAMAP-Rule" id="MF_00152"/>
    </source>
</evidence>
<dbReference type="InterPro" id="IPR001719">
    <property type="entry name" value="AP_endonuc_2"/>
</dbReference>
<dbReference type="EMBL" id="JADIMY010000122">
    <property type="protein sequence ID" value="MBO8428150.1"/>
    <property type="molecule type" value="Genomic_DNA"/>
</dbReference>
<evidence type="ECO:0000259" key="9">
    <source>
        <dbReference type="Pfam" id="PF01261"/>
    </source>
</evidence>
<protein>
    <recommendedName>
        <fullName evidence="8">Probable endonuclease 4</fullName>
        <ecNumber evidence="8">3.1.21.2</ecNumber>
    </recommendedName>
    <alternativeName>
        <fullName evidence="8">Endodeoxyribonuclease IV</fullName>
    </alternativeName>
    <alternativeName>
        <fullName evidence="8">Endonuclease IV</fullName>
    </alternativeName>
</protein>
<evidence type="ECO:0000256" key="4">
    <source>
        <dbReference type="ARBA" id="ARBA00022763"/>
    </source>
</evidence>
<keyword evidence="7 8" id="KW-0234">DNA repair</keyword>
<dbReference type="CDD" id="cd00019">
    <property type="entry name" value="AP2Ec"/>
    <property type="match status" value="1"/>
</dbReference>
<comment type="cofactor">
    <cofactor evidence="8">
        <name>Zn(2+)</name>
        <dbReference type="ChEBI" id="CHEBI:29105"/>
    </cofactor>
    <text evidence="8">Binds 3 Zn(2+) ions.</text>
</comment>
<dbReference type="Proteomes" id="UP000823613">
    <property type="component" value="Unassembled WGS sequence"/>
</dbReference>
<evidence type="ECO:0000313" key="11">
    <source>
        <dbReference type="Proteomes" id="UP000823613"/>
    </source>
</evidence>
<evidence type="ECO:0000256" key="7">
    <source>
        <dbReference type="ARBA" id="ARBA00023204"/>
    </source>
</evidence>
<evidence type="ECO:0000256" key="5">
    <source>
        <dbReference type="ARBA" id="ARBA00022801"/>
    </source>
</evidence>
<dbReference type="NCBIfam" id="TIGR00587">
    <property type="entry name" value="nfo"/>
    <property type="match status" value="1"/>
</dbReference>
<dbReference type="InterPro" id="IPR013022">
    <property type="entry name" value="Xyl_isomerase-like_TIM-brl"/>
</dbReference>
<evidence type="ECO:0000256" key="1">
    <source>
        <dbReference type="ARBA" id="ARBA00005340"/>
    </source>
</evidence>
<reference evidence="10" key="1">
    <citation type="submission" date="2020-10" db="EMBL/GenBank/DDBJ databases">
        <authorList>
            <person name="Gilroy R."/>
        </authorList>
    </citation>
    <scope>NUCLEOTIDE SEQUENCE</scope>
    <source>
        <strain evidence="10">11159</strain>
    </source>
</reference>
<feature type="binding site" evidence="8">
    <location>
        <position position="225"/>
    </location>
    <ligand>
        <name>Zn(2+)</name>
        <dbReference type="ChEBI" id="CHEBI:29105"/>
        <label>3</label>
    </ligand>
</feature>
<evidence type="ECO:0000256" key="2">
    <source>
        <dbReference type="ARBA" id="ARBA00022722"/>
    </source>
</evidence>
<dbReference type="Pfam" id="PF01261">
    <property type="entry name" value="AP_endonuc_2"/>
    <property type="match status" value="1"/>
</dbReference>
<feature type="binding site" evidence="8">
    <location>
        <position position="142"/>
    </location>
    <ligand>
        <name>Zn(2+)</name>
        <dbReference type="ChEBI" id="CHEBI:29105"/>
        <label>1</label>
    </ligand>
</feature>
<dbReference type="HAMAP" id="MF_00152">
    <property type="entry name" value="Nfo"/>
    <property type="match status" value="1"/>
</dbReference>
<keyword evidence="5 8" id="KW-0378">Hydrolase</keyword>
<feature type="binding site" evidence="8">
    <location>
        <position position="142"/>
    </location>
    <ligand>
        <name>Zn(2+)</name>
        <dbReference type="ChEBI" id="CHEBI:29105"/>
        <label>2</label>
    </ligand>
</feature>
<organism evidence="10 11">
    <name type="scientific">Candidatus Onthovivens merdipullorum</name>
    <dbReference type="NCBI Taxonomy" id="2840889"/>
    <lineage>
        <taxon>Bacteria</taxon>
        <taxon>Bacillati</taxon>
        <taxon>Bacillota</taxon>
        <taxon>Bacilli</taxon>
        <taxon>Bacillales</taxon>
        <taxon>Candidatus Onthovivens</taxon>
    </lineage>
</organism>
<dbReference type="GO" id="GO:0006284">
    <property type="term" value="P:base-excision repair"/>
    <property type="evidence" value="ECO:0007669"/>
    <property type="project" value="TreeGrafter"/>
</dbReference>
<dbReference type="Gene3D" id="3.20.20.150">
    <property type="entry name" value="Divalent-metal-dependent TIM barrel enzymes"/>
    <property type="match status" value="1"/>
</dbReference>
<evidence type="ECO:0000256" key="6">
    <source>
        <dbReference type="ARBA" id="ARBA00022833"/>
    </source>
</evidence>
<sequence>MSFGAPDYFLGSIKEAASFNENTFMFYTGAPQNSKRVPLEKCKIKEGLELLKNLNFKTDKLVVHAPYIINLANSINEETFEISKKILINEIIRTNAFKVKYLVLHPGSHLGARVEKGLNKVVEGLNDVLKETKDIDVTICLETMAGKGNEVGKTFEELGYIIEHTNFKDKLGVCFDTCHTFDSGINIDDIDETLNHFDKIIGLNRLKVIHLNDSKNLLGSHKDRHENIGKGNIGLKTLLKYVYDERLIEVPKILETPYINGLPPYKDEIALIRSFSN</sequence>
<keyword evidence="2 8" id="KW-0540">Nuclease</keyword>
<feature type="binding site" evidence="8">
    <location>
        <position position="255"/>
    </location>
    <ligand>
        <name>Zn(2+)</name>
        <dbReference type="ChEBI" id="CHEBI:29105"/>
        <label>2</label>
    </ligand>
</feature>
<dbReference type="PROSITE" id="PS00731">
    <property type="entry name" value="AP_NUCLEASE_F2_3"/>
    <property type="match status" value="1"/>
</dbReference>
<dbReference type="AlphaFoldDB" id="A0A9D9GV12"/>
<feature type="binding site" evidence="8">
    <location>
        <position position="105"/>
    </location>
    <ligand>
        <name>Zn(2+)</name>
        <dbReference type="ChEBI" id="CHEBI:29105"/>
        <label>1</label>
    </ligand>
</feature>
<name>A0A9D9GV12_9BACL</name>
<dbReference type="PROSITE" id="PS00730">
    <property type="entry name" value="AP_NUCLEASE_F2_2"/>
    <property type="match status" value="1"/>
</dbReference>
<dbReference type="NCBIfam" id="NF002196">
    <property type="entry name" value="PRK01060.1-1"/>
    <property type="match status" value="1"/>
</dbReference>
<keyword evidence="4 8" id="KW-0227">DNA damage</keyword>
<dbReference type="PANTHER" id="PTHR21445">
    <property type="entry name" value="ENDONUCLEASE IV ENDODEOXYRIBONUCLEASE IV"/>
    <property type="match status" value="1"/>
</dbReference>
<comment type="caution">
    <text evidence="10">The sequence shown here is derived from an EMBL/GenBank/DDBJ whole genome shotgun (WGS) entry which is preliminary data.</text>
</comment>
<dbReference type="InterPro" id="IPR018246">
    <property type="entry name" value="AP_endonuc_F2_Zn_BS"/>
</dbReference>
<dbReference type="InterPro" id="IPR036237">
    <property type="entry name" value="Xyl_isomerase-like_sf"/>
</dbReference>
<dbReference type="FunFam" id="3.20.20.150:FF:000001">
    <property type="entry name" value="Probable endonuclease 4"/>
    <property type="match status" value="1"/>
</dbReference>
<dbReference type="SUPFAM" id="SSF51658">
    <property type="entry name" value="Xylose isomerase-like"/>
    <property type="match status" value="1"/>
</dbReference>
<evidence type="ECO:0000256" key="3">
    <source>
        <dbReference type="ARBA" id="ARBA00022723"/>
    </source>
</evidence>
<feature type="binding site" evidence="8">
    <location>
        <position position="210"/>
    </location>
    <ligand>
        <name>Zn(2+)</name>
        <dbReference type="ChEBI" id="CHEBI:29105"/>
        <label>2</label>
    </ligand>
</feature>
<dbReference type="GO" id="GO:0008833">
    <property type="term" value="F:deoxyribonuclease IV (phage-T4-induced) activity"/>
    <property type="evidence" value="ECO:0007669"/>
    <property type="project" value="UniProtKB-UniRule"/>
</dbReference>
<comment type="catalytic activity">
    <reaction evidence="8">
        <text>Endonucleolytic cleavage to 5'-phosphooligonucleotide end-products.</text>
        <dbReference type="EC" id="3.1.21.2"/>
    </reaction>
</comment>
<keyword evidence="6 8" id="KW-0862">Zinc</keyword>
<accession>A0A9D9GV12</accession>
<keyword evidence="3 8" id="KW-0479">Metal-binding</keyword>
<dbReference type="GO" id="GO:0003906">
    <property type="term" value="F:DNA-(apurinic or apyrimidinic site) endonuclease activity"/>
    <property type="evidence" value="ECO:0007669"/>
    <property type="project" value="TreeGrafter"/>
</dbReference>
<gene>
    <name evidence="8" type="primary">nfo</name>
    <name evidence="10" type="ORF">IAC58_06385</name>
</gene>
<feature type="binding site" evidence="8">
    <location>
        <position position="223"/>
    </location>
    <ligand>
        <name>Zn(2+)</name>
        <dbReference type="ChEBI" id="CHEBI:29105"/>
        <label>3</label>
    </ligand>
</feature>
<feature type="binding site" evidence="8">
    <location>
        <position position="179"/>
    </location>
    <ligand>
        <name>Zn(2+)</name>
        <dbReference type="ChEBI" id="CHEBI:29105"/>
        <label>3</label>
    </ligand>
</feature>
<dbReference type="GO" id="GO:0008081">
    <property type="term" value="F:phosphoric diester hydrolase activity"/>
    <property type="evidence" value="ECO:0007669"/>
    <property type="project" value="TreeGrafter"/>
</dbReference>
<dbReference type="GO" id="GO:0003677">
    <property type="term" value="F:DNA binding"/>
    <property type="evidence" value="ECO:0007669"/>
    <property type="project" value="InterPro"/>
</dbReference>
<dbReference type="SMART" id="SM00518">
    <property type="entry name" value="AP2Ec"/>
    <property type="match status" value="1"/>
</dbReference>
<dbReference type="PANTHER" id="PTHR21445:SF0">
    <property type="entry name" value="APURINIC-APYRIMIDINIC ENDONUCLEASE"/>
    <property type="match status" value="1"/>
</dbReference>
<keyword evidence="8" id="KW-0255">Endonuclease</keyword>
<dbReference type="GO" id="GO:0008270">
    <property type="term" value="F:zinc ion binding"/>
    <property type="evidence" value="ECO:0007669"/>
    <property type="project" value="UniProtKB-UniRule"/>
</dbReference>
<dbReference type="PROSITE" id="PS00729">
    <property type="entry name" value="AP_NUCLEASE_F2_1"/>
    <property type="match status" value="1"/>
</dbReference>
<feature type="binding site" evidence="8">
    <location>
        <position position="176"/>
    </location>
    <ligand>
        <name>Zn(2+)</name>
        <dbReference type="ChEBI" id="CHEBI:29105"/>
        <label>2</label>
    </ligand>
</feature>
<comment type="similarity">
    <text evidence="1 8">Belongs to the AP endonuclease 2 family.</text>
</comment>